<keyword evidence="3" id="KW-0804">Transcription</keyword>
<dbReference type="PROSITE" id="PS50977">
    <property type="entry name" value="HTH_TETR_2"/>
    <property type="match status" value="1"/>
</dbReference>
<dbReference type="Gene3D" id="1.10.10.60">
    <property type="entry name" value="Homeodomain-like"/>
    <property type="match status" value="1"/>
</dbReference>
<dbReference type="GO" id="GO:0003700">
    <property type="term" value="F:DNA-binding transcription factor activity"/>
    <property type="evidence" value="ECO:0007669"/>
    <property type="project" value="TreeGrafter"/>
</dbReference>
<feature type="DNA-binding region" description="H-T-H motif" evidence="4">
    <location>
        <begin position="28"/>
        <end position="47"/>
    </location>
</feature>
<evidence type="ECO:0000256" key="1">
    <source>
        <dbReference type="ARBA" id="ARBA00023015"/>
    </source>
</evidence>
<evidence type="ECO:0000313" key="6">
    <source>
        <dbReference type="EMBL" id="GED70357.1"/>
    </source>
</evidence>
<evidence type="ECO:0000313" key="9">
    <source>
        <dbReference type="Proteomes" id="UP000319578"/>
    </source>
</evidence>
<reference evidence="6 9" key="3">
    <citation type="submission" date="2019-06" db="EMBL/GenBank/DDBJ databases">
        <title>Whole genome shotgun sequence of Brevibacillus reuszeri NBRC 15719.</title>
        <authorList>
            <person name="Hosoyama A."/>
            <person name="Uohara A."/>
            <person name="Ohji S."/>
            <person name="Ichikawa N."/>
        </authorList>
    </citation>
    <scope>NUCLEOTIDE SEQUENCE [LARGE SCALE GENOMIC DNA]</scope>
    <source>
        <strain evidence="6 9">NBRC 15719</strain>
    </source>
</reference>
<dbReference type="GO" id="GO:0000976">
    <property type="term" value="F:transcription cis-regulatory region binding"/>
    <property type="evidence" value="ECO:0007669"/>
    <property type="project" value="TreeGrafter"/>
</dbReference>
<reference evidence="8" key="1">
    <citation type="submission" date="2015-07" db="EMBL/GenBank/DDBJ databases">
        <title>Genome sequencing project for genomic taxonomy and phylogenomics of Bacillus-like bacteria.</title>
        <authorList>
            <person name="Liu B."/>
            <person name="Wang J."/>
            <person name="Zhu Y."/>
            <person name="Liu G."/>
            <person name="Chen Q."/>
            <person name="Chen Z."/>
            <person name="Lan J."/>
            <person name="Che J."/>
            <person name="Ge C."/>
            <person name="Shi H."/>
            <person name="Pan Z."/>
            <person name="Liu X."/>
        </authorList>
    </citation>
    <scope>NUCLEOTIDE SEQUENCE [LARGE SCALE GENOMIC DNA]</scope>
    <source>
        <strain evidence="8">DSM 9887</strain>
    </source>
</reference>
<organism evidence="7 8">
    <name type="scientific">Brevibacillus reuszeri</name>
    <dbReference type="NCBI Taxonomy" id="54915"/>
    <lineage>
        <taxon>Bacteria</taxon>
        <taxon>Bacillati</taxon>
        <taxon>Bacillota</taxon>
        <taxon>Bacilli</taxon>
        <taxon>Bacillales</taxon>
        <taxon>Paenibacillaceae</taxon>
        <taxon>Brevibacillus</taxon>
    </lineage>
</organism>
<gene>
    <name evidence="7" type="ORF">ADS79_12255</name>
    <name evidence="6" type="ORF">BRE01_40590</name>
</gene>
<dbReference type="InterPro" id="IPR036271">
    <property type="entry name" value="Tet_transcr_reg_TetR-rel_C_sf"/>
</dbReference>
<keyword evidence="2 4" id="KW-0238">DNA-binding</keyword>
<dbReference type="PANTHER" id="PTHR30055:SF239">
    <property type="entry name" value="TRANSCRIPTIONAL REGULATORY PROTEIN"/>
    <property type="match status" value="1"/>
</dbReference>
<dbReference type="Pfam" id="PF13305">
    <property type="entry name" value="TetR_C_33"/>
    <property type="match status" value="1"/>
</dbReference>
<dbReference type="STRING" id="54915.ADS79_12255"/>
<dbReference type="Gene3D" id="1.10.357.10">
    <property type="entry name" value="Tetracycline Repressor, domain 2"/>
    <property type="match status" value="1"/>
</dbReference>
<dbReference type="RefSeq" id="WP_049738669.1">
    <property type="nucleotide sequence ID" value="NZ_BJON01000015.1"/>
</dbReference>
<dbReference type="SUPFAM" id="SSF48498">
    <property type="entry name" value="Tetracyclin repressor-like, C-terminal domain"/>
    <property type="match status" value="1"/>
</dbReference>
<dbReference type="InterPro" id="IPR009057">
    <property type="entry name" value="Homeodomain-like_sf"/>
</dbReference>
<dbReference type="Proteomes" id="UP000319578">
    <property type="component" value="Unassembled WGS sequence"/>
</dbReference>
<evidence type="ECO:0000256" key="3">
    <source>
        <dbReference type="ARBA" id="ARBA00023163"/>
    </source>
</evidence>
<evidence type="ECO:0000256" key="2">
    <source>
        <dbReference type="ARBA" id="ARBA00023125"/>
    </source>
</evidence>
<dbReference type="Proteomes" id="UP000036834">
    <property type="component" value="Unassembled WGS sequence"/>
</dbReference>
<keyword evidence="9" id="KW-1185">Reference proteome</keyword>
<dbReference type="OrthoDB" id="71867at2"/>
<proteinExistence type="predicted"/>
<name>A0A0K9YVB6_9BACL</name>
<feature type="domain" description="HTH tetR-type" evidence="5">
    <location>
        <begin position="5"/>
        <end position="65"/>
    </location>
</feature>
<dbReference type="AlphaFoldDB" id="A0A0K9YVB6"/>
<sequence length="189" mass="20632">MPRMGLDFTTVVSAAAVLADEKGMDGISLGELAQRLNVRTPSLYNHVDSLEALKQSIAIYGLNRLYEKLQVSADGLLGDAAVYVMSDAYVSFARNHPGLYDATFRAPVTSDPELHQAQQQVVELVAQTLQVYDLQGDHALHTIRGFRSILHGFASIESSGGFGLPLDLDVSFRMLVDTFLAGIHARVRE</sequence>
<evidence type="ECO:0000313" key="7">
    <source>
        <dbReference type="EMBL" id="KNB72621.1"/>
    </source>
</evidence>
<keyword evidence="1" id="KW-0805">Transcription regulation</keyword>
<dbReference type="EMBL" id="BJON01000015">
    <property type="protein sequence ID" value="GED70357.1"/>
    <property type="molecule type" value="Genomic_DNA"/>
</dbReference>
<dbReference type="SUPFAM" id="SSF46689">
    <property type="entry name" value="Homeodomain-like"/>
    <property type="match status" value="1"/>
</dbReference>
<evidence type="ECO:0000259" key="5">
    <source>
        <dbReference type="PROSITE" id="PS50977"/>
    </source>
</evidence>
<accession>A0A0K9YVB6</accession>
<dbReference type="EMBL" id="LGIQ01000007">
    <property type="protein sequence ID" value="KNB72621.1"/>
    <property type="molecule type" value="Genomic_DNA"/>
</dbReference>
<comment type="caution">
    <text evidence="7">The sequence shown here is derived from an EMBL/GenBank/DDBJ whole genome shotgun (WGS) entry which is preliminary data.</text>
</comment>
<protein>
    <submittedName>
        <fullName evidence="7">TetR family transcriptional regulator</fullName>
    </submittedName>
</protein>
<dbReference type="InterPro" id="IPR001647">
    <property type="entry name" value="HTH_TetR"/>
</dbReference>
<evidence type="ECO:0000313" key="8">
    <source>
        <dbReference type="Proteomes" id="UP000036834"/>
    </source>
</evidence>
<dbReference type="InterPro" id="IPR050109">
    <property type="entry name" value="HTH-type_TetR-like_transc_reg"/>
</dbReference>
<dbReference type="PATRIC" id="fig|54915.3.peg.1424"/>
<evidence type="ECO:0000256" key="4">
    <source>
        <dbReference type="PROSITE-ProRule" id="PRU00335"/>
    </source>
</evidence>
<reference evidence="7" key="2">
    <citation type="submission" date="2015-07" db="EMBL/GenBank/DDBJ databases">
        <title>MeaNS - Measles Nucleotide Surveillance Program.</title>
        <authorList>
            <person name="Tran T."/>
            <person name="Druce J."/>
        </authorList>
    </citation>
    <scope>NUCLEOTIDE SEQUENCE</scope>
    <source>
        <strain evidence="7">DSM 9887</strain>
    </source>
</reference>
<dbReference type="PANTHER" id="PTHR30055">
    <property type="entry name" value="HTH-TYPE TRANSCRIPTIONAL REGULATOR RUTR"/>
    <property type="match status" value="1"/>
</dbReference>
<dbReference type="InterPro" id="IPR025996">
    <property type="entry name" value="MT1864/Rv1816-like_C"/>
</dbReference>